<feature type="signal peptide" evidence="2">
    <location>
        <begin position="1"/>
        <end position="18"/>
    </location>
</feature>
<evidence type="ECO:0000313" key="4">
    <source>
        <dbReference type="EMBL" id="SEH07536.1"/>
    </source>
</evidence>
<evidence type="ECO:0000256" key="1">
    <source>
        <dbReference type="SAM" id="MobiDB-lite"/>
    </source>
</evidence>
<evidence type="ECO:0000259" key="3">
    <source>
        <dbReference type="Pfam" id="PF13511"/>
    </source>
</evidence>
<dbReference type="RefSeq" id="WP_103921179.1">
    <property type="nucleotide sequence ID" value="NZ_FMSV02000533.1"/>
</dbReference>
<keyword evidence="2" id="KW-0732">Signal</keyword>
<evidence type="ECO:0000313" key="5">
    <source>
        <dbReference type="Proteomes" id="UP000236724"/>
    </source>
</evidence>
<dbReference type="EMBL" id="FMSV02000533">
    <property type="protein sequence ID" value="SEH07536.1"/>
    <property type="molecule type" value="Genomic_DNA"/>
</dbReference>
<sequence>MKFFIIYFLLLHATLVSADEQVYQWVDAEGNMHFSQIPPPADVETQNIELESASTFAAEEAEKKNKKSETETIEIPELTDNMTVAQVYQRNCALARKNLQQLESGDKVAIQGDDNKIQLLKQADRSAEIERARKQAEQYCQPPPQQKTPAKKMTTPDT</sequence>
<dbReference type="AlphaFoldDB" id="A0A1H6FEE6"/>
<evidence type="ECO:0000256" key="2">
    <source>
        <dbReference type="SAM" id="SignalP"/>
    </source>
</evidence>
<dbReference type="Proteomes" id="UP000236724">
    <property type="component" value="Unassembled WGS sequence"/>
</dbReference>
<feature type="domain" description="DUF4124" evidence="3">
    <location>
        <begin position="10"/>
        <end position="62"/>
    </location>
</feature>
<keyword evidence="5" id="KW-1185">Reference proteome</keyword>
<feature type="region of interest" description="Disordered" evidence="1">
    <location>
        <begin position="128"/>
        <end position="158"/>
    </location>
</feature>
<protein>
    <recommendedName>
        <fullName evidence="3">DUF4124 domain-containing protein</fullName>
    </recommendedName>
</protein>
<accession>A0A1H6FEE6</accession>
<organism evidence="4 5">
    <name type="scientific">Candidatus Venteria ishoeyi</name>
    <dbReference type="NCBI Taxonomy" id="1899563"/>
    <lineage>
        <taxon>Bacteria</taxon>
        <taxon>Pseudomonadati</taxon>
        <taxon>Pseudomonadota</taxon>
        <taxon>Gammaproteobacteria</taxon>
        <taxon>Thiotrichales</taxon>
        <taxon>Thiotrichaceae</taxon>
        <taxon>Venteria</taxon>
    </lineage>
</organism>
<proteinExistence type="predicted"/>
<reference evidence="4 5" key="1">
    <citation type="submission" date="2016-10" db="EMBL/GenBank/DDBJ databases">
        <authorList>
            <person name="de Groot N.N."/>
        </authorList>
    </citation>
    <scope>NUCLEOTIDE SEQUENCE [LARGE SCALE GENOMIC DNA]</scope>
    <source>
        <strain evidence="4">MBHS1</strain>
    </source>
</reference>
<dbReference type="InterPro" id="IPR025392">
    <property type="entry name" value="DUF4124"/>
</dbReference>
<feature type="compositionally biased region" description="Low complexity" evidence="1">
    <location>
        <begin position="147"/>
        <end position="158"/>
    </location>
</feature>
<dbReference type="Pfam" id="PF13511">
    <property type="entry name" value="DUF4124"/>
    <property type="match status" value="1"/>
</dbReference>
<gene>
    <name evidence="4" type="ORF">MBHS_03412</name>
</gene>
<name>A0A1H6FEE6_9GAMM</name>
<dbReference type="OrthoDB" id="7068596at2"/>
<feature type="chain" id="PRO_5014770534" description="DUF4124 domain-containing protein" evidence="2">
    <location>
        <begin position="19"/>
        <end position="158"/>
    </location>
</feature>